<accession>A0A6A3AX90</accession>
<evidence type="ECO:0000256" key="2">
    <source>
        <dbReference type="SAM" id="MobiDB-lite"/>
    </source>
</evidence>
<dbReference type="Pfam" id="PF13639">
    <property type="entry name" value="zf-RING_2"/>
    <property type="match status" value="1"/>
</dbReference>
<evidence type="ECO:0000259" key="4">
    <source>
        <dbReference type="PROSITE" id="PS50089"/>
    </source>
</evidence>
<proteinExistence type="predicted"/>
<keyword evidence="6" id="KW-1185">Reference proteome</keyword>
<keyword evidence="1" id="KW-0863">Zinc-finger</keyword>
<dbReference type="InterPro" id="IPR001841">
    <property type="entry name" value="Znf_RING"/>
</dbReference>
<organism evidence="5 6">
    <name type="scientific">Hibiscus syriacus</name>
    <name type="common">Rose of Sharon</name>
    <dbReference type="NCBI Taxonomy" id="106335"/>
    <lineage>
        <taxon>Eukaryota</taxon>
        <taxon>Viridiplantae</taxon>
        <taxon>Streptophyta</taxon>
        <taxon>Embryophyta</taxon>
        <taxon>Tracheophyta</taxon>
        <taxon>Spermatophyta</taxon>
        <taxon>Magnoliopsida</taxon>
        <taxon>eudicotyledons</taxon>
        <taxon>Gunneridae</taxon>
        <taxon>Pentapetalae</taxon>
        <taxon>rosids</taxon>
        <taxon>malvids</taxon>
        <taxon>Malvales</taxon>
        <taxon>Malvaceae</taxon>
        <taxon>Malvoideae</taxon>
        <taxon>Hibiscus</taxon>
    </lineage>
</organism>
<comment type="caution">
    <text evidence="5">The sequence shown here is derived from an EMBL/GenBank/DDBJ whole genome shotgun (WGS) entry which is preliminary data.</text>
</comment>
<sequence>MSRHDDDALSSSSQDEQYSGVNLTPSEDRPSSSSQAPSNATSFSNRLHFGSSSFTRRSDGYGRQRRSPLNSELWISVEFVFTVCQIIASIVVLLLSRNEKPQLHCSHGSSVTHLVVLQHFLFFIGRFLNRNLGIEHDSTHSHQSSSRGNPSETTPYTAISVVQASDEENNHIMDSTTTNTPVTGTLSTRLNGLADHFKMALDCFFAVWFVLAMCGYLEVTHPSDAPKLYRLCIVFLTFAVSDMPCRSYYVQRFVAENPDGEGGVIGVGTAKERVISDEDAVCCVCLTKFAHNDELRELLCTHVFHVDCVDKWLKSMHRVPCKTDVGESSTGSPLARDPH</sequence>
<dbReference type="PANTHER" id="PTHR46225:SF19">
    <property type="entry name" value="RING-TYPE DOMAIN-CONTAINING PROTEIN"/>
    <property type="match status" value="1"/>
</dbReference>
<dbReference type="Gene3D" id="3.30.40.10">
    <property type="entry name" value="Zinc/RING finger domain, C3HC4 (zinc finger)"/>
    <property type="match status" value="1"/>
</dbReference>
<feature type="domain" description="RING-type" evidence="4">
    <location>
        <begin position="282"/>
        <end position="324"/>
    </location>
</feature>
<evidence type="ECO:0000313" key="6">
    <source>
        <dbReference type="Proteomes" id="UP000436088"/>
    </source>
</evidence>
<gene>
    <name evidence="5" type="ORF">F3Y22_tig00110332pilonHSYRG00807</name>
</gene>
<feature type="region of interest" description="Disordered" evidence="2">
    <location>
        <begin position="1"/>
        <end position="47"/>
    </location>
</feature>
<feature type="compositionally biased region" description="Low complexity" evidence="2">
    <location>
        <begin position="31"/>
        <end position="44"/>
    </location>
</feature>
<dbReference type="SUPFAM" id="SSF57850">
    <property type="entry name" value="RING/U-box"/>
    <property type="match status" value="1"/>
</dbReference>
<dbReference type="InterPro" id="IPR013083">
    <property type="entry name" value="Znf_RING/FYVE/PHD"/>
</dbReference>
<keyword evidence="3" id="KW-0812">Transmembrane</keyword>
<feature type="transmembrane region" description="Helical" evidence="3">
    <location>
        <begin position="73"/>
        <end position="95"/>
    </location>
</feature>
<evidence type="ECO:0000256" key="1">
    <source>
        <dbReference type="PROSITE-ProRule" id="PRU00175"/>
    </source>
</evidence>
<evidence type="ECO:0000256" key="3">
    <source>
        <dbReference type="SAM" id="Phobius"/>
    </source>
</evidence>
<dbReference type="Proteomes" id="UP000436088">
    <property type="component" value="Unassembled WGS sequence"/>
</dbReference>
<dbReference type="EMBL" id="VEPZ02000937">
    <property type="protein sequence ID" value="KAE8709046.1"/>
    <property type="molecule type" value="Genomic_DNA"/>
</dbReference>
<evidence type="ECO:0000313" key="5">
    <source>
        <dbReference type="EMBL" id="KAE8709046.1"/>
    </source>
</evidence>
<dbReference type="PANTHER" id="PTHR46225">
    <property type="entry name" value="C3H4 TYPE ZINC FINGER PROTEIN"/>
    <property type="match status" value="1"/>
</dbReference>
<feature type="compositionally biased region" description="Polar residues" evidence="2">
    <location>
        <begin position="9"/>
        <end position="24"/>
    </location>
</feature>
<name>A0A6A3AX90_HIBSY</name>
<keyword evidence="1" id="KW-0862">Zinc</keyword>
<dbReference type="AlphaFoldDB" id="A0A6A3AX90"/>
<protein>
    <submittedName>
        <fullName evidence="5">Tetratricopeptide repeat (TPR)-containing protein isoform 1</fullName>
    </submittedName>
</protein>
<dbReference type="PROSITE" id="PS50089">
    <property type="entry name" value="ZF_RING_2"/>
    <property type="match status" value="1"/>
</dbReference>
<reference evidence="5" key="1">
    <citation type="submission" date="2019-09" db="EMBL/GenBank/DDBJ databases">
        <title>Draft genome information of white flower Hibiscus syriacus.</title>
        <authorList>
            <person name="Kim Y.-M."/>
        </authorList>
    </citation>
    <scope>NUCLEOTIDE SEQUENCE [LARGE SCALE GENOMIC DNA]</scope>
    <source>
        <strain evidence="5">YM2019G1</strain>
    </source>
</reference>
<keyword evidence="1" id="KW-0479">Metal-binding</keyword>
<dbReference type="GO" id="GO:0008270">
    <property type="term" value="F:zinc ion binding"/>
    <property type="evidence" value="ECO:0007669"/>
    <property type="project" value="UniProtKB-KW"/>
</dbReference>
<keyword evidence="3" id="KW-0472">Membrane</keyword>
<keyword evidence="3" id="KW-1133">Transmembrane helix</keyword>